<feature type="compositionally biased region" description="Basic and acidic residues" evidence="2">
    <location>
        <begin position="329"/>
        <end position="353"/>
    </location>
</feature>
<protein>
    <recommendedName>
        <fullName evidence="3">Cyclin-like domain-containing protein</fullName>
    </recommendedName>
</protein>
<dbReference type="Pfam" id="PF21797">
    <property type="entry name" value="CycT2-like_C"/>
    <property type="match status" value="1"/>
</dbReference>
<dbReference type="InterPro" id="IPR013763">
    <property type="entry name" value="Cyclin-like_dom"/>
</dbReference>
<dbReference type="InterPro" id="IPR006671">
    <property type="entry name" value="Cyclin_N"/>
</dbReference>
<feature type="region of interest" description="Disordered" evidence="2">
    <location>
        <begin position="247"/>
        <end position="379"/>
    </location>
</feature>
<keyword evidence="1" id="KW-0195">Cyclin</keyword>
<feature type="domain" description="Cyclin-like" evidence="3">
    <location>
        <begin position="40"/>
        <end position="143"/>
    </location>
</feature>
<feature type="domain" description="Cyclin-like" evidence="3">
    <location>
        <begin position="155"/>
        <end position="238"/>
    </location>
</feature>
<dbReference type="AlphaFoldDB" id="A0AAW1QV78"/>
<proteinExistence type="inferred from homology"/>
<dbReference type="SMART" id="SM00385">
    <property type="entry name" value="CYCLIN"/>
    <property type="match status" value="2"/>
</dbReference>
<accession>A0AAW1QV78</accession>
<evidence type="ECO:0000256" key="1">
    <source>
        <dbReference type="RuleBase" id="RU000383"/>
    </source>
</evidence>
<comment type="similarity">
    <text evidence="1">Belongs to the cyclin family.</text>
</comment>
<dbReference type="EMBL" id="JALJOU010000075">
    <property type="protein sequence ID" value="KAK9825370.1"/>
    <property type="molecule type" value="Genomic_DNA"/>
</dbReference>
<evidence type="ECO:0000313" key="5">
    <source>
        <dbReference type="Proteomes" id="UP001445335"/>
    </source>
</evidence>
<evidence type="ECO:0000259" key="3">
    <source>
        <dbReference type="SMART" id="SM00385"/>
    </source>
</evidence>
<dbReference type="InterPro" id="IPR036915">
    <property type="entry name" value="Cyclin-like_sf"/>
</dbReference>
<dbReference type="Gene3D" id="1.10.472.10">
    <property type="entry name" value="Cyclin-like"/>
    <property type="match status" value="2"/>
</dbReference>
<name>A0AAW1QV78_9CHLO</name>
<evidence type="ECO:0000313" key="4">
    <source>
        <dbReference type="EMBL" id="KAK9825370.1"/>
    </source>
</evidence>
<reference evidence="4 5" key="1">
    <citation type="journal article" date="2024" name="Nat. Commun.">
        <title>Phylogenomics reveals the evolutionary origins of lichenization in chlorophyte algae.</title>
        <authorList>
            <person name="Puginier C."/>
            <person name="Libourel C."/>
            <person name="Otte J."/>
            <person name="Skaloud P."/>
            <person name="Haon M."/>
            <person name="Grisel S."/>
            <person name="Petersen M."/>
            <person name="Berrin J.G."/>
            <person name="Delaux P.M."/>
            <person name="Dal Grande F."/>
            <person name="Keller J."/>
        </authorList>
    </citation>
    <scope>NUCLEOTIDE SEQUENCE [LARGE SCALE GENOMIC DNA]</scope>
    <source>
        <strain evidence="4 5">SAG 245.80</strain>
    </source>
</reference>
<organism evidence="4 5">
    <name type="scientific">Elliptochloris bilobata</name>
    <dbReference type="NCBI Taxonomy" id="381761"/>
    <lineage>
        <taxon>Eukaryota</taxon>
        <taxon>Viridiplantae</taxon>
        <taxon>Chlorophyta</taxon>
        <taxon>core chlorophytes</taxon>
        <taxon>Trebouxiophyceae</taxon>
        <taxon>Trebouxiophyceae incertae sedis</taxon>
        <taxon>Elliptochloris clade</taxon>
        <taxon>Elliptochloris</taxon>
    </lineage>
</organism>
<dbReference type="PANTHER" id="PTHR10026">
    <property type="entry name" value="CYCLIN"/>
    <property type="match status" value="1"/>
</dbReference>
<gene>
    <name evidence="4" type="ORF">WJX81_005635</name>
</gene>
<keyword evidence="5" id="KW-1185">Reference proteome</keyword>
<dbReference type="SUPFAM" id="SSF47954">
    <property type="entry name" value="Cyclin-like"/>
    <property type="match status" value="2"/>
</dbReference>
<sequence>MIYTNIDNFYVTKEELDNSPSHRAGVEPEVVTQLRTYGCELIQEGGCLLKLPQVVMATGQVLFHRFYCKQSMTEYDVKDVATTCCWLASKLEETKRRVRDVLAVFHRIYRRREGRSLEPLDIYSKYYETLKAELIRVERIMLRSFGFIVHVEHPHKLVLNHLHLLGGGNLLMQEAWSLANDSLRTTLCVRFKSEAVACGIIFMAARRLQIPLPEDPPWWELHNVSWGEVVEVASEVYALYQRPKATYEPVGKPAGAPSPGALPTPMASPATAQGTPAASRQGGGSGGVLQNGDSAHAGGGSSGAREPVGSGEGRDGAPAQVLGSGSAERAGDSDRGTDDHSPLRAGERQRDIGRSSARGSAGDERKAPRHTPIPPFRRN</sequence>
<dbReference type="CDD" id="cd20532">
    <property type="entry name" value="CYCLIN_CCNL_rpt1"/>
    <property type="match status" value="1"/>
</dbReference>
<dbReference type="Pfam" id="PF00134">
    <property type="entry name" value="Cyclin_N"/>
    <property type="match status" value="1"/>
</dbReference>
<dbReference type="Proteomes" id="UP001445335">
    <property type="component" value="Unassembled WGS sequence"/>
</dbReference>
<dbReference type="GO" id="GO:0016538">
    <property type="term" value="F:cyclin-dependent protein serine/threonine kinase regulator activity"/>
    <property type="evidence" value="ECO:0007669"/>
    <property type="project" value="InterPro"/>
</dbReference>
<dbReference type="GO" id="GO:0006357">
    <property type="term" value="P:regulation of transcription by RNA polymerase II"/>
    <property type="evidence" value="ECO:0007669"/>
    <property type="project" value="InterPro"/>
</dbReference>
<dbReference type="InterPro" id="IPR043198">
    <property type="entry name" value="Cyclin/Ssn8"/>
</dbReference>
<dbReference type="FunFam" id="1.10.472.10:FF:000031">
    <property type="entry name" value="cyclin-L1-1-like isoform X1"/>
    <property type="match status" value="1"/>
</dbReference>
<evidence type="ECO:0000256" key="2">
    <source>
        <dbReference type="SAM" id="MobiDB-lite"/>
    </source>
</evidence>
<comment type="caution">
    <text evidence="4">The sequence shown here is derived from an EMBL/GenBank/DDBJ whole genome shotgun (WGS) entry which is preliminary data.</text>
</comment>